<sequence length="111" mass="12910">MQKIFIFMIFVLSTFVYARSEIVKPEYVCMVNDRFMGVEQIPVKVNEKVYYGCCKMCIGRLQNNESLRYAVDPISGKKVDKAKAVILKQKDGSVLYFENESNANRFIKNNY</sequence>
<accession>A0ABS1GGU1</accession>
<evidence type="ECO:0000313" key="1">
    <source>
        <dbReference type="EMBL" id="MBK3332140.1"/>
    </source>
</evidence>
<protein>
    <submittedName>
        <fullName evidence="1">TRASH domain-containing protein</fullName>
    </submittedName>
</protein>
<evidence type="ECO:0000313" key="2">
    <source>
        <dbReference type="Proteomes" id="UP000772812"/>
    </source>
</evidence>
<comment type="caution">
    <text evidence="1">The sequence shown here is derived from an EMBL/GenBank/DDBJ whole genome shotgun (WGS) entry which is preliminary data.</text>
</comment>
<dbReference type="Proteomes" id="UP000772812">
    <property type="component" value="Unassembled WGS sequence"/>
</dbReference>
<proteinExistence type="predicted"/>
<gene>
    <name evidence="1" type="ORF">GWK41_03540</name>
</gene>
<organism evidence="1 2">
    <name type="scientific">Persephonella atlantica</name>
    <dbReference type="NCBI Taxonomy" id="2699429"/>
    <lineage>
        <taxon>Bacteria</taxon>
        <taxon>Pseudomonadati</taxon>
        <taxon>Aquificota</taxon>
        <taxon>Aquificia</taxon>
        <taxon>Aquificales</taxon>
        <taxon>Hydrogenothermaceae</taxon>
        <taxon>Persephonella</taxon>
    </lineage>
</organism>
<name>A0ABS1GGU1_9AQUI</name>
<reference evidence="1 2" key="1">
    <citation type="journal article" date="2021" name="Syst. Appl. Microbiol.">
        <title>Persephonella atlantica sp. nov.: How to adapt to physico-chemical gradients in high temperature hydrothermal habitats.</title>
        <authorList>
            <person name="Francois D.X."/>
            <person name="Godfroy A."/>
            <person name="Mathien C."/>
            <person name="Aube J."/>
            <person name="Cathalot C."/>
            <person name="Lesongeur F."/>
            <person name="L'Haridon S."/>
            <person name="Philippon X."/>
            <person name="Roussel E.G."/>
        </authorList>
    </citation>
    <scope>NUCLEOTIDE SEQUENCE [LARGE SCALE GENOMIC DNA]</scope>
    <source>
        <strain evidence="1 2">MO1340</strain>
    </source>
</reference>
<keyword evidence="2" id="KW-1185">Reference proteome</keyword>
<dbReference type="EMBL" id="JAACYA010000001">
    <property type="protein sequence ID" value="MBK3332140.1"/>
    <property type="molecule type" value="Genomic_DNA"/>
</dbReference>
<dbReference type="RefSeq" id="WP_200673525.1">
    <property type="nucleotide sequence ID" value="NZ_JAACYA010000001.1"/>
</dbReference>